<protein>
    <submittedName>
        <fullName evidence="6">AraC family transcriptional regulator</fullName>
    </submittedName>
</protein>
<keyword evidence="2" id="KW-0238">DNA-binding</keyword>
<dbReference type="PROSITE" id="PS01124">
    <property type="entry name" value="HTH_ARAC_FAMILY_2"/>
    <property type="match status" value="1"/>
</dbReference>
<proteinExistence type="predicted"/>
<comment type="caution">
    <text evidence="6">The sequence shown here is derived from an EMBL/GenBank/DDBJ whole genome shotgun (WGS) entry which is preliminary data.</text>
</comment>
<dbReference type="SUPFAM" id="SSF46689">
    <property type="entry name" value="Homeodomain-like"/>
    <property type="match status" value="1"/>
</dbReference>
<dbReference type="InterPro" id="IPR018060">
    <property type="entry name" value="HTH_AraC"/>
</dbReference>
<evidence type="ECO:0000256" key="4">
    <source>
        <dbReference type="SAM" id="Phobius"/>
    </source>
</evidence>
<evidence type="ECO:0000256" key="2">
    <source>
        <dbReference type="ARBA" id="ARBA00023125"/>
    </source>
</evidence>
<feature type="transmembrane region" description="Helical" evidence="4">
    <location>
        <begin position="12"/>
        <end position="29"/>
    </location>
</feature>
<evidence type="ECO:0000256" key="1">
    <source>
        <dbReference type="ARBA" id="ARBA00023015"/>
    </source>
</evidence>
<keyword evidence="4" id="KW-1133">Transmembrane helix</keyword>
<dbReference type="Pfam" id="PF12833">
    <property type="entry name" value="HTH_18"/>
    <property type="match status" value="1"/>
</dbReference>
<dbReference type="InterPro" id="IPR050959">
    <property type="entry name" value="MarA-like"/>
</dbReference>
<dbReference type="Proteomes" id="UP000682951">
    <property type="component" value="Unassembled WGS sequence"/>
</dbReference>
<dbReference type="Gene3D" id="1.10.10.60">
    <property type="entry name" value="Homeodomain-like"/>
    <property type="match status" value="2"/>
</dbReference>
<feature type="domain" description="HTH araC/xylS-type" evidence="5">
    <location>
        <begin position="419"/>
        <end position="518"/>
    </location>
</feature>
<name>A0ABS5HKL7_9BACT</name>
<keyword evidence="3" id="KW-0804">Transcription</keyword>
<accession>A0ABS5HKL7</accession>
<keyword evidence="7" id="KW-1185">Reference proteome</keyword>
<dbReference type="PANTHER" id="PTHR47504">
    <property type="entry name" value="RIGHT ORIGIN-BINDING PROTEIN"/>
    <property type="match status" value="1"/>
</dbReference>
<keyword evidence="4" id="KW-0812">Transmembrane</keyword>
<dbReference type="EMBL" id="JAGSSW010000005">
    <property type="protein sequence ID" value="MBR8464077.1"/>
    <property type="molecule type" value="Genomic_DNA"/>
</dbReference>
<evidence type="ECO:0000313" key="6">
    <source>
        <dbReference type="EMBL" id="MBR8464077.1"/>
    </source>
</evidence>
<organism evidence="6 7">
    <name type="scientific">Campylobacter anatolicus</name>
    <dbReference type="NCBI Taxonomy" id="2829105"/>
    <lineage>
        <taxon>Bacteria</taxon>
        <taxon>Pseudomonadati</taxon>
        <taxon>Campylobacterota</taxon>
        <taxon>Epsilonproteobacteria</taxon>
        <taxon>Campylobacterales</taxon>
        <taxon>Campylobacteraceae</taxon>
        <taxon>Campylobacter</taxon>
    </lineage>
</organism>
<feature type="transmembrane region" description="Helical" evidence="4">
    <location>
        <begin position="252"/>
        <end position="275"/>
    </location>
</feature>
<keyword evidence="1" id="KW-0805">Transcription regulation</keyword>
<gene>
    <name evidence="6" type="ORF">KDD93_05760</name>
</gene>
<evidence type="ECO:0000256" key="3">
    <source>
        <dbReference type="ARBA" id="ARBA00023163"/>
    </source>
</evidence>
<dbReference type="SMART" id="SM00342">
    <property type="entry name" value="HTH_ARAC"/>
    <property type="match status" value="1"/>
</dbReference>
<evidence type="ECO:0000313" key="7">
    <source>
        <dbReference type="Proteomes" id="UP000682951"/>
    </source>
</evidence>
<dbReference type="CDD" id="cd18773">
    <property type="entry name" value="PDC1_HK_sensor"/>
    <property type="match status" value="1"/>
</dbReference>
<keyword evidence="4" id="KW-0472">Membrane</keyword>
<dbReference type="PANTHER" id="PTHR47504:SF5">
    <property type="entry name" value="RIGHT ORIGIN-BINDING PROTEIN"/>
    <property type="match status" value="1"/>
</dbReference>
<evidence type="ECO:0000259" key="5">
    <source>
        <dbReference type="PROSITE" id="PS01124"/>
    </source>
</evidence>
<dbReference type="RefSeq" id="WP_212142065.1">
    <property type="nucleotide sequence ID" value="NZ_JAGSSW010000005.1"/>
</dbReference>
<reference evidence="6 7" key="1">
    <citation type="submission" date="2021-04" db="EMBL/GenBank/DDBJ databases">
        <title>Molecular and phenotypic characterization and identification of bacterial isolates recovered from the Anatolian ground squirrels (Spermophilus xanthoprymnus) and which have the potential to form a new species in the Campylobacter genus.</title>
        <authorList>
            <person name="Aydin F."/>
            <person name="Abay S."/>
            <person name="Kayman T."/>
            <person name="Karakaya E."/>
            <person name="Mustak H.K."/>
            <person name="Mustak I.B."/>
            <person name="Bilgin N."/>
            <person name="Duzler A."/>
            <person name="Sahin O."/>
            <person name="Guran O."/>
            <person name="Saticioglu I.B."/>
        </authorList>
    </citation>
    <scope>NUCLEOTIDE SEQUENCE [LARGE SCALE GENOMIC DNA]</scope>
    <source>
        <strain evidence="7">faydin-G24</strain>
    </source>
</reference>
<dbReference type="Gene3D" id="3.30.450.20">
    <property type="entry name" value="PAS domain"/>
    <property type="match status" value="1"/>
</dbReference>
<sequence length="648" mass="75542">MQFFNKKDSKFFIIISIVFLLFLGLNYYLNYNLLKDNIRRYETELFGRIHAKVEDWASSNFKDIEKIARLLQNENIADSSQIQPLLHKFQQSSNFPYLIMGLDDGNFYISDYDYVTPHNYDLKSRGWYNDTLKAGATIASNPYISMRLGLRSVSICTPIKLISKRGVFCGGQPFEFMRSYFKEYQTLYDKNLYLINSGGEILASFANLNETISFENITLPNEKYVAFTIKNTNWQLVFEKNQELYASELGKYLFINLLLYALCVLMYVLINLFWFNKSNASSKQLDEQKNYIKDILTKQVSGIFINCNESFDIISASVEFENFYDFKDTNNLKNSINLSKFLTDDEKQSFVSELEISLTSSQIRYFNINIGINEPKKYLITTAPLSQNTPFAISVLFQDVSSMQEIYKTSNKLYNANVEKLLLFIKQNIDDDGLCIEKLAKVTGYSKFHIQRVFKNYMNDNISGYLRSYRLERAAFLLKFSDEKVSVIAKKCGFTHNETFIRSFSKTYNLAPIAYRQNLNILPQNQLVFEEIKQQPMRLAITHKFENLDFLKSKQKSNIKDIFIFLENGNIEHKIYATHSNDSELSYVEIPAGKWAKVDVGATNLSFDELMQKINEVFYDVNFYKFKPPFIYFLLTNSAAPEFIYIKI</sequence>
<dbReference type="InterPro" id="IPR009057">
    <property type="entry name" value="Homeodomain-like_sf"/>
</dbReference>